<dbReference type="NCBIfam" id="TIGR03168">
    <property type="entry name" value="1-PFK"/>
    <property type="match status" value="1"/>
</dbReference>
<accession>A0ABU9LNP0</accession>
<evidence type="ECO:0000256" key="6">
    <source>
        <dbReference type="ARBA" id="ARBA00047745"/>
    </source>
</evidence>
<dbReference type="GO" id="GO:0008662">
    <property type="term" value="F:1-phosphofructokinase activity"/>
    <property type="evidence" value="ECO:0007669"/>
    <property type="project" value="UniProtKB-EC"/>
</dbReference>
<feature type="domain" description="Carbohydrate kinase PfkB" evidence="9">
    <location>
        <begin position="11"/>
        <end position="286"/>
    </location>
</feature>
<evidence type="ECO:0000256" key="5">
    <source>
        <dbReference type="ARBA" id="ARBA00022840"/>
    </source>
</evidence>
<dbReference type="EC" id="2.7.1.144" evidence="7"/>
<evidence type="ECO:0000259" key="9">
    <source>
        <dbReference type="Pfam" id="PF00294"/>
    </source>
</evidence>
<keyword evidence="3 7" id="KW-0547">Nucleotide-binding</keyword>
<dbReference type="EMBL" id="JBCEWA010000016">
    <property type="protein sequence ID" value="MEL5989592.1"/>
    <property type="molecule type" value="Genomic_DNA"/>
</dbReference>
<proteinExistence type="inferred from homology"/>
<dbReference type="Gene3D" id="3.40.1190.20">
    <property type="match status" value="1"/>
</dbReference>
<dbReference type="Proteomes" id="UP001398420">
    <property type="component" value="Unassembled WGS sequence"/>
</dbReference>
<comment type="caution">
    <text evidence="10">The sequence shown here is derived from an EMBL/GenBank/DDBJ whole genome shotgun (WGS) entry which is preliminary data.</text>
</comment>
<comment type="function">
    <text evidence="8">Catalyzes the ATP-dependent phosphorylation of fructose-l-phosphate to fructose-l,6-bisphosphate.</text>
</comment>
<evidence type="ECO:0000256" key="8">
    <source>
        <dbReference type="RuleBase" id="RU369061"/>
    </source>
</evidence>
<keyword evidence="5 7" id="KW-0067">ATP-binding</keyword>
<organism evidence="10 11">
    <name type="scientific">Kurthia gibsonii</name>
    <dbReference type="NCBI Taxonomy" id="33946"/>
    <lineage>
        <taxon>Bacteria</taxon>
        <taxon>Bacillati</taxon>
        <taxon>Bacillota</taxon>
        <taxon>Bacilli</taxon>
        <taxon>Bacillales</taxon>
        <taxon>Caryophanaceae</taxon>
        <taxon>Kurthia</taxon>
    </lineage>
</organism>
<evidence type="ECO:0000313" key="11">
    <source>
        <dbReference type="Proteomes" id="UP001398420"/>
    </source>
</evidence>
<evidence type="ECO:0000256" key="1">
    <source>
        <dbReference type="ARBA" id="ARBA00005380"/>
    </source>
</evidence>
<dbReference type="InterPro" id="IPR002173">
    <property type="entry name" value="Carboh/pur_kinase_PfkB_CS"/>
</dbReference>
<dbReference type="RefSeq" id="WP_342303204.1">
    <property type="nucleotide sequence ID" value="NZ_JBCEWA010000016.1"/>
</dbReference>
<comment type="catalytic activity">
    <reaction evidence="7">
        <text>D-tagatofuranose 6-phosphate + ATP = D-tagatofuranose 1,6-bisphosphate + ADP + H(+)</text>
        <dbReference type="Rhea" id="RHEA:12420"/>
        <dbReference type="ChEBI" id="CHEBI:15378"/>
        <dbReference type="ChEBI" id="CHEBI:30616"/>
        <dbReference type="ChEBI" id="CHEBI:58694"/>
        <dbReference type="ChEBI" id="CHEBI:58695"/>
        <dbReference type="ChEBI" id="CHEBI:456216"/>
        <dbReference type="EC" id="2.7.1.144"/>
    </reaction>
</comment>
<dbReference type="InterPro" id="IPR017583">
    <property type="entry name" value="Tagatose/fructose_Pkinase"/>
</dbReference>
<gene>
    <name evidence="10" type="primary">pfkB</name>
    <name evidence="10" type="ORF">AAF454_14400</name>
</gene>
<name>A0ABU9LNP0_9BACL</name>
<keyword evidence="7" id="KW-0423">Lactose metabolism</keyword>
<dbReference type="InterPro" id="IPR011611">
    <property type="entry name" value="PfkB_dom"/>
</dbReference>
<comment type="pathway">
    <text evidence="7">Carbohydrate metabolism; D-tagatose 6-phosphate degradation; D-glyceraldehyde 3-phosphate and glycerone phosphate from D-tagatose 6-phosphate: step 1/2.</text>
</comment>
<protein>
    <recommendedName>
        <fullName evidence="7">Tagatose-6-phosphate kinase</fullName>
        <ecNumber evidence="7">2.7.1.144</ecNumber>
    </recommendedName>
</protein>
<dbReference type="PROSITE" id="PS00584">
    <property type="entry name" value="PFKB_KINASES_2"/>
    <property type="match status" value="1"/>
</dbReference>
<dbReference type="Pfam" id="PF00294">
    <property type="entry name" value="PfkB"/>
    <property type="match status" value="1"/>
</dbReference>
<dbReference type="InterPro" id="IPR022463">
    <property type="entry name" value="1-PFruKinase"/>
</dbReference>
<keyword evidence="4 8" id="KW-0418">Kinase</keyword>
<dbReference type="SUPFAM" id="SSF53613">
    <property type="entry name" value="Ribokinase-like"/>
    <property type="match status" value="1"/>
</dbReference>
<comment type="similarity">
    <text evidence="1">Belongs to the carbohydrate kinase pfkB family.</text>
</comment>
<evidence type="ECO:0000256" key="2">
    <source>
        <dbReference type="ARBA" id="ARBA00022679"/>
    </source>
</evidence>
<evidence type="ECO:0000256" key="3">
    <source>
        <dbReference type="ARBA" id="ARBA00022741"/>
    </source>
</evidence>
<dbReference type="NCBIfam" id="TIGR03828">
    <property type="entry name" value="pfkB"/>
    <property type="match status" value="1"/>
</dbReference>
<evidence type="ECO:0000256" key="7">
    <source>
        <dbReference type="PIRNR" id="PIRNR000535"/>
    </source>
</evidence>
<evidence type="ECO:0000256" key="4">
    <source>
        <dbReference type="ARBA" id="ARBA00022777"/>
    </source>
</evidence>
<evidence type="ECO:0000313" key="10">
    <source>
        <dbReference type="EMBL" id="MEL5989592.1"/>
    </source>
</evidence>
<keyword evidence="2 7" id="KW-0808">Transferase</keyword>
<dbReference type="PANTHER" id="PTHR46566">
    <property type="entry name" value="1-PHOSPHOFRUCTOKINASE-RELATED"/>
    <property type="match status" value="1"/>
</dbReference>
<dbReference type="PANTHER" id="PTHR46566:SF1">
    <property type="entry name" value="1-PHOSPHOFRUCTOKINASE"/>
    <property type="match status" value="1"/>
</dbReference>
<dbReference type="PIRSF" id="PIRSF000535">
    <property type="entry name" value="1PFK/6PFK/LacC"/>
    <property type="match status" value="1"/>
</dbReference>
<dbReference type="CDD" id="cd01164">
    <property type="entry name" value="FruK_PfkB_like"/>
    <property type="match status" value="1"/>
</dbReference>
<reference evidence="10 11" key="1">
    <citation type="submission" date="2024-04" db="EMBL/GenBank/DDBJ databases">
        <authorList>
            <person name="Wu Y.S."/>
            <person name="Zhang L."/>
        </authorList>
    </citation>
    <scope>NUCLEOTIDE SEQUENCE [LARGE SCALE GENOMIC DNA]</scope>
    <source>
        <strain evidence="10 11">KG-01</strain>
    </source>
</reference>
<keyword evidence="11" id="KW-1185">Reference proteome</keyword>
<comment type="catalytic activity">
    <reaction evidence="6 8">
        <text>beta-D-fructose 1-phosphate + ATP = beta-D-fructose 1,6-bisphosphate + ADP + H(+)</text>
        <dbReference type="Rhea" id="RHEA:14213"/>
        <dbReference type="ChEBI" id="CHEBI:15378"/>
        <dbReference type="ChEBI" id="CHEBI:30616"/>
        <dbReference type="ChEBI" id="CHEBI:32966"/>
        <dbReference type="ChEBI" id="CHEBI:138881"/>
        <dbReference type="ChEBI" id="CHEBI:456216"/>
        <dbReference type="EC" id="2.7.1.56"/>
    </reaction>
</comment>
<comment type="similarity">
    <text evidence="7">Belongs to the carbohydrate kinase PfkB family. LacC subfamily.</text>
</comment>
<dbReference type="InterPro" id="IPR029056">
    <property type="entry name" value="Ribokinase-like"/>
</dbReference>
<sequence length="304" mass="33258">MIYTVTFAPSIDYIPYVDDFQANTLNRAKEVSYYPGGKGINISRVLKRMEVDATALGFVGGFTGDYIQQFLQREQVPSAFIQVDSVTRINVKIKSQQETELNGPAPTLQSQEIEQLLHFLQLHAKEDDWVVVSGSIPETVTNGFFEQLQKSCALTGAKWVLDTSGPRLKQLLQYQPYFIKPNQHELGELVGDTIDTLEQAVAHAKKLTEQDVSLVIVSLGGEGAVCVSSDTQFLAKAPKGQVVNTVGAGDSLVAGMIAQLAQQQSLQDAFCYGVASGSATAFKEDLCHKEEVEKLVPQVEIQTI</sequence>